<evidence type="ECO:0000313" key="1">
    <source>
        <dbReference type="EMBL" id="ARN20863.1"/>
    </source>
</evidence>
<evidence type="ECO:0000313" key="2">
    <source>
        <dbReference type="Proteomes" id="UP000193427"/>
    </source>
</evidence>
<proteinExistence type="predicted"/>
<dbReference type="AlphaFoldDB" id="A0A1W6L9E0"/>
<sequence length="62" mass="6435">MKTSTLDTLIWVLVYGGLLVVCFGIAVQRSAGPLGTSMMVGGGVVAAVGFALIYVRSRMKGD</sequence>
<name>A0A1W6L9E0_9BURK</name>
<dbReference type="STRING" id="946333.A4W93_13680"/>
<dbReference type="OrthoDB" id="9155807at2"/>
<gene>
    <name evidence="1" type="ORF">A4W93_13680</name>
</gene>
<organism evidence="1 2">
    <name type="scientific">Piscinibacter gummiphilus</name>
    <dbReference type="NCBI Taxonomy" id="946333"/>
    <lineage>
        <taxon>Bacteria</taxon>
        <taxon>Pseudomonadati</taxon>
        <taxon>Pseudomonadota</taxon>
        <taxon>Betaproteobacteria</taxon>
        <taxon>Burkholderiales</taxon>
        <taxon>Sphaerotilaceae</taxon>
        <taxon>Piscinibacter</taxon>
    </lineage>
</organism>
<keyword evidence="2" id="KW-1185">Reference proteome</keyword>
<dbReference type="Proteomes" id="UP000193427">
    <property type="component" value="Chromosome"/>
</dbReference>
<dbReference type="RefSeq" id="WP_085751144.1">
    <property type="nucleotide sequence ID" value="NZ_BSPR01000007.1"/>
</dbReference>
<protein>
    <submittedName>
        <fullName evidence="1">Uncharacterized protein</fullName>
    </submittedName>
</protein>
<dbReference type="EMBL" id="CP015118">
    <property type="protein sequence ID" value="ARN20863.1"/>
    <property type="molecule type" value="Genomic_DNA"/>
</dbReference>
<reference evidence="1 2" key="1">
    <citation type="submission" date="2016-04" db="EMBL/GenBank/DDBJ databases">
        <title>Complete genome sequence of natural rubber-degrading, novel Gram-negative bacterium, Rhizobacter gummiphilus strain NS21.</title>
        <authorList>
            <person name="Tabata M."/>
            <person name="Kasai D."/>
            <person name="Fukuda M."/>
        </authorList>
    </citation>
    <scope>NUCLEOTIDE SEQUENCE [LARGE SCALE GENOMIC DNA]</scope>
    <source>
        <strain evidence="1 2">NS21</strain>
    </source>
</reference>
<dbReference type="KEGG" id="rgu:A4W93_13680"/>
<accession>A0A1W6L9E0</accession>